<dbReference type="Proteomes" id="UP000217277">
    <property type="component" value="Chromosome I"/>
</dbReference>
<evidence type="ECO:0000313" key="1">
    <source>
        <dbReference type="EMBL" id="ATC83222.1"/>
    </source>
</evidence>
<accession>A0ACA8DYC4</accession>
<proteinExistence type="predicted"/>
<organism evidence="1 2">
    <name type="scientific">Pseudoalteromonas agarivorans DSM 14585</name>
    <dbReference type="NCBI Taxonomy" id="1312369"/>
    <lineage>
        <taxon>Bacteria</taxon>
        <taxon>Pseudomonadati</taxon>
        <taxon>Pseudomonadota</taxon>
        <taxon>Gammaproteobacteria</taxon>
        <taxon>Alteromonadales</taxon>
        <taxon>Pseudoalteromonadaceae</taxon>
        <taxon>Pseudoalteromonas</taxon>
    </lineage>
</organism>
<sequence length="291" mass="33590">MYNSFENLIGKNEAQYLKLIGELLFELENYKYTFMGQSEFEALMLKEPLNGNSQYIKEILYRANFSSLSALVRNYEWLMGMKSAYESQLYLPFASSFRYLIESVADSYHSIGNLAPTISKSIKHIDNALRAKSAELVLCEELENQLIHFTHARRLKSEENAPQTHKAKTASYYVRKTDEEAGSQFYDCYSELCQLSHPAAQGVLTMMLPVDEENFIFEWKLGREKVSNLVDKYEGIMQQLFTLAFNPSIISLKVINKLKFEPLYVKGIDKFNLDHIASWKKCKLDIEKAGI</sequence>
<dbReference type="EMBL" id="CP011011">
    <property type="protein sequence ID" value="ATC83222.1"/>
    <property type="molecule type" value="Genomic_DNA"/>
</dbReference>
<reference evidence="1" key="1">
    <citation type="submission" date="2015-03" db="EMBL/GenBank/DDBJ databases">
        <authorList>
            <person name="Xie B.-B."/>
            <person name="Rong J.-C."/>
            <person name="Qin Q.-L."/>
            <person name="Zhang Y.-Z."/>
        </authorList>
    </citation>
    <scope>NUCLEOTIDE SEQUENCE</scope>
    <source>
        <strain evidence="1">DSM 14585</strain>
    </source>
</reference>
<protein>
    <submittedName>
        <fullName evidence="1">Uncharacterized protein</fullName>
    </submittedName>
</protein>
<gene>
    <name evidence="1" type="ORF">PAGA_a3022</name>
</gene>
<evidence type="ECO:0000313" key="2">
    <source>
        <dbReference type="Proteomes" id="UP000217277"/>
    </source>
</evidence>
<name>A0ACA8DYC4_9GAMM</name>
<keyword evidence="2" id="KW-1185">Reference proteome</keyword>